<dbReference type="GeneID" id="70178384"/>
<evidence type="ECO:0000313" key="15">
    <source>
        <dbReference type="EMBL" id="KAH7010655.1"/>
    </source>
</evidence>
<reference evidence="15" key="1">
    <citation type="journal article" date="2021" name="Nat. Commun.">
        <title>Genetic determinants of endophytism in the Arabidopsis root mycobiome.</title>
        <authorList>
            <person name="Mesny F."/>
            <person name="Miyauchi S."/>
            <person name="Thiergart T."/>
            <person name="Pickel B."/>
            <person name="Atanasova L."/>
            <person name="Karlsson M."/>
            <person name="Huettel B."/>
            <person name="Barry K.W."/>
            <person name="Haridas S."/>
            <person name="Chen C."/>
            <person name="Bauer D."/>
            <person name="Andreopoulos W."/>
            <person name="Pangilinan J."/>
            <person name="LaButti K."/>
            <person name="Riley R."/>
            <person name="Lipzen A."/>
            <person name="Clum A."/>
            <person name="Drula E."/>
            <person name="Henrissat B."/>
            <person name="Kohler A."/>
            <person name="Grigoriev I.V."/>
            <person name="Martin F.M."/>
            <person name="Hacquard S."/>
        </authorList>
    </citation>
    <scope>NUCLEOTIDE SEQUENCE</scope>
    <source>
        <strain evidence="15">MPI-CAGE-CH-0230</strain>
    </source>
</reference>
<dbReference type="GO" id="GO:0005576">
    <property type="term" value="C:extracellular region"/>
    <property type="evidence" value="ECO:0007669"/>
    <property type="project" value="UniProtKB-SubCell"/>
</dbReference>
<evidence type="ECO:0000256" key="2">
    <source>
        <dbReference type="ARBA" id="ARBA00004613"/>
    </source>
</evidence>
<evidence type="ECO:0000259" key="14">
    <source>
        <dbReference type="Pfam" id="PF03443"/>
    </source>
</evidence>
<keyword evidence="4 13" id="KW-0732">Signal</keyword>
<dbReference type="CDD" id="cd21175">
    <property type="entry name" value="LPMO_AA9"/>
    <property type="match status" value="1"/>
</dbReference>
<evidence type="ECO:0000256" key="10">
    <source>
        <dbReference type="ARBA" id="ARBA00045077"/>
    </source>
</evidence>
<feature type="non-terminal residue" evidence="15">
    <location>
        <position position="268"/>
    </location>
</feature>
<evidence type="ECO:0000256" key="11">
    <source>
        <dbReference type="ARBA" id="ARBA00047174"/>
    </source>
</evidence>
<accession>A0A9P8XRV8</accession>
<protein>
    <recommendedName>
        <fullName evidence="11">lytic cellulose monooxygenase (C4-dehydrogenating)</fullName>
        <ecNumber evidence="11">1.14.99.56</ecNumber>
    </recommendedName>
</protein>
<feature type="region of interest" description="Disordered" evidence="12">
    <location>
        <begin position="242"/>
        <end position="268"/>
    </location>
</feature>
<evidence type="ECO:0000313" key="16">
    <source>
        <dbReference type="Proteomes" id="UP000756346"/>
    </source>
</evidence>
<proteinExistence type="inferred from homology"/>
<dbReference type="EC" id="1.14.99.56" evidence="11"/>
<evidence type="ECO:0000256" key="1">
    <source>
        <dbReference type="ARBA" id="ARBA00001973"/>
    </source>
</evidence>
<dbReference type="InterPro" id="IPR005103">
    <property type="entry name" value="AA9_LPMO"/>
</dbReference>
<feature type="chain" id="PRO_5040362357" description="lytic cellulose monooxygenase (C4-dehydrogenating)" evidence="13">
    <location>
        <begin position="18"/>
        <end position="268"/>
    </location>
</feature>
<dbReference type="Pfam" id="PF03443">
    <property type="entry name" value="AA9"/>
    <property type="match status" value="1"/>
</dbReference>
<feature type="signal peptide" evidence="13">
    <location>
        <begin position="1"/>
        <end position="17"/>
    </location>
</feature>
<keyword evidence="15" id="KW-0378">Hydrolase</keyword>
<comment type="subcellular location">
    <subcellularLocation>
        <location evidence="2">Secreted</location>
    </subcellularLocation>
</comment>
<evidence type="ECO:0000256" key="7">
    <source>
        <dbReference type="ARBA" id="ARBA00023277"/>
    </source>
</evidence>
<dbReference type="RefSeq" id="XP_046004186.1">
    <property type="nucleotide sequence ID" value="XM_046148838.1"/>
</dbReference>
<dbReference type="InterPro" id="IPR049892">
    <property type="entry name" value="AA9"/>
</dbReference>
<keyword evidence="7" id="KW-0119">Carbohydrate metabolism</keyword>
<comment type="catalytic activity">
    <reaction evidence="10">
        <text>[(1-&gt;4)-beta-D-glucosyl]n+m + reduced acceptor + O2 = 4-dehydro-beta-D-glucosyl-[(1-&gt;4)-beta-D-glucosyl]n-1 + [(1-&gt;4)-beta-D-glucosyl]m + acceptor + H2O.</text>
        <dbReference type="EC" id="1.14.99.56"/>
    </reaction>
</comment>
<dbReference type="OrthoDB" id="3496539at2759"/>
<dbReference type="Gene3D" id="2.70.50.70">
    <property type="match status" value="1"/>
</dbReference>
<dbReference type="PANTHER" id="PTHR33353:SF2">
    <property type="entry name" value="ENDO-BETA-1,4-GLUCANASE D"/>
    <property type="match status" value="1"/>
</dbReference>
<dbReference type="EMBL" id="JAGTJQ010000017">
    <property type="protein sequence ID" value="KAH7010655.1"/>
    <property type="molecule type" value="Genomic_DNA"/>
</dbReference>
<sequence length="268" mass="28382">MKFSAALVAALVPSVYGHYFWNKLIVNGTETGDMEFVRRTTRPLPWNPIKWKNPLENSTPDLDDIRCNQGSFSSAGSTGVKEVAAGSNVGFKLAVGTSAGHPGPALAYISKAPGSVKEYRGDGPWIKIWETGVCNTAADFKTDAWCTWGKDTVTFDLPKGLLNGEYLLRIEHIGLHGAHDEQAEFYPACAQIKVTGGSDTGDLGPGILLPGGYKRTDPSFNFGIYNGYKPYPFPGGPMYKGIQGGSGNDTSAAPVPAPTSTSTSAAGA</sequence>
<organism evidence="15 16">
    <name type="scientific">Microdochium trichocladiopsis</name>
    <dbReference type="NCBI Taxonomy" id="1682393"/>
    <lineage>
        <taxon>Eukaryota</taxon>
        <taxon>Fungi</taxon>
        <taxon>Dikarya</taxon>
        <taxon>Ascomycota</taxon>
        <taxon>Pezizomycotina</taxon>
        <taxon>Sordariomycetes</taxon>
        <taxon>Xylariomycetidae</taxon>
        <taxon>Xylariales</taxon>
        <taxon>Microdochiaceae</taxon>
        <taxon>Microdochium</taxon>
    </lineage>
</organism>
<dbReference type="PANTHER" id="PTHR33353">
    <property type="entry name" value="PUTATIVE (AFU_ORTHOLOGUE AFUA_1G12560)-RELATED"/>
    <property type="match status" value="1"/>
</dbReference>
<keyword evidence="8" id="KW-0624">Polysaccharide degradation</keyword>
<evidence type="ECO:0000256" key="13">
    <source>
        <dbReference type="SAM" id="SignalP"/>
    </source>
</evidence>
<evidence type="ECO:0000256" key="12">
    <source>
        <dbReference type="SAM" id="MobiDB-lite"/>
    </source>
</evidence>
<evidence type="ECO:0000256" key="8">
    <source>
        <dbReference type="ARBA" id="ARBA00023326"/>
    </source>
</evidence>
<evidence type="ECO:0000256" key="3">
    <source>
        <dbReference type="ARBA" id="ARBA00022525"/>
    </source>
</evidence>
<comment type="cofactor">
    <cofactor evidence="1">
        <name>Cu(2+)</name>
        <dbReference type="ChEBI" id="CHEBI:29036"/>
    </cofactor>
</comment>
<comment type="similarity">
    <text evidence="9">Belongs to the polysaccharide monooxygenase AA9 family.</text>
</comment>
<keyword evidence="3" id="KW-0964">Secreted</keyword>
<evidence type="ECO:0000256" key="4">
    <source>
        <dbReference type="ARBA" id="ARBA00022729"/>
    </source>
</evidence>
<dbReference type="Proteomes" id="UP000756346">
    <property type="component" value="Unassembled WGS sequence"/>
</dbReference>
<dbReference type="GO" id="GO:0030245">
    <property type="term" value="P:cellulose catabolic process"/>
    <property type="evidence" value="ECO:0007669"/>
    <property type="project" value="UniProtKB-KW"/>
</dbReference>
<name>A0A9P8XRV8_9PEZI</name>
<comment type="caution">
    <text evidence="15">The sequence shown here is derived from an EMBL/GenBank/DDBJ whole genome shotgun (WGS) entry which is preliminary data.</text>
</comment>
<feature type="domain" description="Auxiliary Activity family 9 catalytic" evidence="14">
    <location>
        <begin position="18"/>
        <end position="228"/>
    </location>
</feature>
<keyword evidence="16" id="KW-1185">Reference proteome</keyword>
<feature type="compositionally biased region" description="Low complexity" evidence="12">
    <location>
        <begin position="250"/>
        <end position="268"/>
    </location>
</feature>
<keyword evidence="6" id="KW-1015">Disulfide bond</keyword>
<dbReference type="AlphaFoldDB" id="A0A9P8XRV8"/>
<gene>
    <name evidence="15" type="ORF">B0I36DRAFT_205927</name>
</gene>
<evidence type="ECO:0000256" key="9">
    <source>
        <dbReference type="ARBA" id="ARBA00044502"/>
    </source>
</evidence>
<keyword evidence="5" id="KW-0136">Cellulose degradation</keyword>
<dbReference type="GO" id="GO:0016787">
    <property type="term" value="F:hydrolase activity"/>
    <property type="evidence" value="ECO:0007669"/>
    <property type="project" value="UniProtKB-KW"/>
</dbReference>
<evidence type="ECO:0000256" key="5">
    <source>
        <dbReference type="ARBA" id="ARBA00023001"/>
    </source>
</evidence>
<evidence type="ECO:0000256" key="6">
    <source>
        <dbReference type="ARBA" id="ARBA00023157"/>
    </source>
</evidence>